<dbReference type="Proteomes" id="UP000461585">
    <property type="component" value="Unassembled WGS sequence"/>
</dbReference>
<feature type="transmembrane region" description="Helical" evidence="9">
    <location>
        <begin position="21"/>
        <end position="42"/>
    </location>
</feature>
<dbReference type="GO" id="GO:0005886">
    <property type="term" value="C:plasma membrane"/>
    <property type="evidence" value="ECO:0007669"/>
    <property type="project" value="UniProtKB-SubCell"/>
</dbReference>
<keyword evidence="3" id="KW-0597">Phosphoprotein</keyword>
<dbReference type="InterPro" id="IPR036890">
    <property type="entry name" value="HATPase_C_sf"/>
</dbReference>
<sequence length="610" mass="69627">MRRRISEFVLHRLRGTHIQSRLLAAFILLSLVPGLITGVLSYNRSSQAIKEKISTYSSDLLGQIDQNVARELDRLEYDSVDIMFSREAQRALKHHENLGEWEKLDLQWTLHELLVKKFSFLHDVSDVVLFTKDGDKIIAYGSSGSNVLKYEADYMERLYHAADRLDGAPVWFPSNIDQEIHSVRLLVNENDQREGINLVRVVRDITEGAPIGYVLIRTNERFFSKIYQDIDEERHRIFILDENGMIVSSPDPDMVTGNTYQDAELLEQIKVASRDGMKSFNYTVDQKYLVNYTEVGSADWYVIGMIPYAYLNSESLRIGIHAMGVGILCMLVAVLIALVISKSISKPLTNMVNTMEKVKEGDLSVEIQDKEADELSAVARHFDDMLAEVKALLETTKRQEREKREAELLALQAQINPHFLANTLNSIQWMANIQGAENIEKLIGSLIQLLNASIGRDESNILLEEELEYLKDYIVIQEFRYFDKFKVKFDIEPETLHCRIARFLIQPILENAIIHGIQPMQGQGFILVKSFFENGNLKITVTDNGVGFSDGEMREDGIKEPLKRKQGFCGIGMANVQNRIKMIYGDKYGMKIQSVKDVFTTVEVTLPVQE</sequence>
<evidence type="ECO:0000256" key="1">
    <source>
        <dbReference type="ARBA" id="ARBA00004651"/>
    </source>
</evidence>
<evidence type="ECO:0000256" key="6">
    <source>
        <dbReference type="ARBA" id="ARBA00022777"/>
    </source>
</evidence>
<dbReference type="SMART" id="SM00387">
    <property type="entry name" value="HATPase_c"/>
    <property type="match status" value="1"/>
</dbReference>
<evidence type="ECO:0000256" key="4">
    <source>
        <dbReference type="ARBA" id="ARBA00022679"/>
    </source>
</evidence>
<dbReference type="Gene3D" id="3.30.565.10">
    <property type="entry name" value="Histidine kinase-like ATPase, C-terminal domain"/>
    <property type="match status" value="1"/>
</dbReference>
<dbReference type="AlphaFoldDB" id="A0A7X5HWQ7"/>
<gene>
    <name evidence="11" type="ORF">GXN74_09825</name>
</gene>
<dbReference type="InterPro" id="IPR003660">
    <property type="entry name" value="HAMP_dom"/>
</dbReference>
<evidence type="ECO:0000256" key="7">
    <source>
        <dbReference type="ARBA" id="ARBA00022989"/>
    </source>
</evidence>
<dbReference type="CDD" id="cd12912">
    <property type="entry name" value="PDC2_MCP_like"/>
    <property type="match status" value="1"/>
</dbReference>
<feature type="transmembrane region" description="Helical" evidence="9">
    <location>
        <begin position="318"/>
        <end position="341"/>
    </location>
</feature>
<evidence type="ECO:0000259" key="10">
    <source>
        <dbReference type="PROSITE" id="PS50885"/>
    </source>
</evidence>
<feature type="domain" description="HAMP" evidence="10">
    <location>
        <begin position="342"/>
        <end position="394"/>
    </location>
</feature>
<proteinExistence type="predicted"/>
<dbReference type="PANTHER" id="PTHR34220:SF7">
    <property type="entry name" value="SENSOR HISTIDINE KINASE YPDA"/>
    <property type="match status" value="1"/>
</dbReference>
<protein>
    <submittedName>
        <fullName evidence="11">Sensor histidine kinase</fullName>
    </submittedName>
</protein>
<dbReference type="Pfam" id="PF06580">
    <property type="entry name" value="His_kinase"/>
    <property type="match status" value="1"/>
</dbReference>
<dbReference type="Pfam" id="PF02743">
    <property type="entry name" value="dCache_1"/>
    <property type="match status" value="1"/>
</dbReference>
<accession>A0A7X5HWQ7</accession>
<comment type="caution">
    <text evidence="11">The sequence shown here is derived from an EMBL/GenBank/DDBJ whole genome shotgun (WGS) entry which is preliminary data.</text>
</comment>
<dbReference type="PROSITE" id="PS50885">
    <property type="entry name" value="HAMP"/>
    <property type="match status" value="1"/>
</dbReference>
<keyword evidence="12" id="KW-1185">Reference proteome</keyword>
<dbReference type="InterPro" id="IPR033479">
    <property type="entry name" value="dCache_1"/>
</dbReference>
<reference evidence="11 12" key="1">
    <citation type="submission" date="2020-01" db="EMBL/GenBank/DDBJ databases">
        <title>Anaeroalcalibacter tamaniensis gen. nov., sp. nov., moderately halophilic strictly anaerobic fermenter bacterium from mud volcano of Taman peninsula.</title>
        <authorList>
            <person name="Frolova A."/>
            <person name="Merkel A.Y."/>
            <person name="Slobodkin A.I."/>
        </authorList>
    </citation>
    <scope>NUCLEOTIDE SEQUENCE [LARGE SCALE GENOMIC DNA]</scope>
    <source>
        <strain evidence="11 12">F-3ap</strain>
    </source>
</reference>
<keyword evidence="4" id="KW-0808">Transferase</keyword>
<dbReference type="InterPro" id="IPR010559">
    <property type="entry name" value="Sig_transdc_His_kin_internal"/>
</dbReference>
<keyword evidence="6 11" id="KW-0418">Kinase</keyword>
<name>A0A7X5HWQ7_9FIRM</name>
<dbReference type="SUPFAM" id="SSF55874">
    <property type="entry name" value="ATPase domain of HSP90 chaperone/DNA topoisomerase II/histidine kinase"/>
    <property type="match status" value="1"/>
</dbReference>
<dbReference type="RefSeq" id="WP_162370759.1">
    <property type="nucleotide sequence ID" value="NZ_JAAEEH010000026.1"/>
</dbReference>
<dbReference type="EMBL" id="JAAEEH010000026">
    <property type="protein sequence ID" value="NDL68037.1"/>
    <property type="molecule type" value="Genomic_DNA"/>
</dbReference>
<evidence type="ECO:0000256" key="9">
    <source>
        <dbReference type="SAM" id="Phobius"/>
    </source>
</evidence>
<dbReference type="InterPro" id="IPR050640">
    <property type="entry name" value="Bact_2-comp_sensor_kinase"/>
</dbReference>
<dbReference type="Pfam" id="PF02518">
    <property type="entry name" value="HATPase_c"/>
    <property type="match status" value="1"/>
</dbReference>
<keyword evidence="8 9" id="KW-0472">Membrane</keyword>
<evidence type="ECO:0000313" key="11">
    <source>
        <dbReference type="EMBL" id="NDL68037.1"/>
    </source>
</evidence>
<dbReference type="Gene3D" id="3.30.450.20">
    <property type="entry name" value="PAS domain"/>
    <property type="match status" value="1"/>
</dbReference>
<dbReference type="GO" id="GO:0000155">
    <property type="term" value="F:phosphorelay sensor kinase activity"/>
    <property type="evidence" value="ECO:0007669"/>
    <property type="project" value="InterPro"/>
</dbReference>
<dbReference type="SUPFAM" id="SSF158472">
    <property type="entry name" value="HAMP domain-like"/>
    <property type="match status" value="1"/>
</dbReference>
<keyword evidence="5 9" id="KW-0812">Transmembrane</keyword>
<organism evidence="11 12">
    <name type="scientific">Anaerotalea alkaliphila</name>
    <dbReference type="NCBI Taxonomy" id="2662126"/>
    <lineage>
        <taxon>Bacteria</taxon>
        <taxon>Bacillati</taxon>
        <taxon>Bacillota</taxon>
        <taxon>Clostridia</taxon>
        <taxon>Eubacteriales</taxon>
        <taxon>Anaerotalea</taxon>
    </lineage>
</organism>
<dbReference type="Pfam" id="PF00672">
    <property type="entry name" value="HAMP"/>
    <property type="match status" value="1"/>
</dbReference>
<dbReference type="Gene3D" id="6.10.340.10">
    <property type="match status" value="1"/>
</dbReference>
<dbReference type="InterPro" id="IPR003594">
    <property type="entry name" value="HATPase_dom"/>
</dbReference>
<evidence type="ECO:0000256" key="3">
    <source>
        <dbReference type="ARBA" id="ARBA00022553"/>
    </source>
</evidence>
<keyword evidence="7 9" id="KW-1133">Transmembrane helix</keyword>
<evidence type="ECO:0000256" key="5">
    <source>
        <dbReference type="ARBA" id="ARBA00022692"/>
    </source>
</evidence>
<evidence type="ECO:0000256" key="8">
    <source>
        <dbReference type="ARBA" id="ARBA00023136"/>
    </source>
</evidence>
<evidence type="ECO:0000313" key="12">
    <source>
        <dbReference type="Proteomes" id="UP000461585"/>
    </source>
</evidence>
<dbReference type="CDD" id="cd06225">
    <property type="entry name" value="HAMP"/>
    <property type="match status" value="1"/>
</dbReference>
<comment type="subcellular location">
    <subcellularLocation>
        <location evidence="1">Cell membrane</location>
        <topology evidence="1">Multi-pass membrane protein</topology>
    </subcellularLocation>
</comment>
<evidence type="ECO:0000256" key="2">
    <source>
        <dbReference type="ARBA" id="ARBA00022475"/>
    </source>
</evidence>
<dbReference type="PANTHER" id="PTHR34220">
    <property type="entry name" value="SENSOR HISTIDINE KINASE YPDA"/>
    <property type="match status" value="1"/>
</dbReference>
<dbReference type="SMART" id="SM00304">
    <property type="entry name" value="HAMP"/>
    <property type="match status" value="1"/>
</dbReference>
<keyword evidence="2" id="KW-1003">Cell membrane</keyword>